<evidence type="ECO:0000256" key="11">
    <source>
        <dbReference type="ARBA" id="ARBA00023014"/>
    </source>
</evidence>
<dbReference type="RefSeq" id="WP_128385207.1">
    <property type="nucleotide sequence ID" value="NZ_CP035033.1"/>
</dbReference>
<comment type="cofactor">
    <cofactor evidence="2 15">
        <name>pyridoxal 5'-phosphate</name>
        <dbReference type="ChEBI" id="CHEBI:597326"/>
    </cofactor>
</comment>
<evidence type="ECO:0000259" key="16">
    <source>
        <dbReference type="PROSITE" id="PS51918"/>
    </source>
</evidence>
<comment type="similarity">
    <text evidence="4">Belongs to the radical SAM superfamily. KamA family.</text>
</comment>
<feature type="binding site" evidence="14">
    <location>
        <position position="104"/>
    </location>
    <ligand>
        <name>[4Fe-4S] cluster</name>
        <dbReference type="ChEBI" id="CHEBI:49883"/>
        <note>4Fe-4S-S-AdoMet</note>
    </ligand>
</feature>
<evidence type="ECO:0000256" key="2">
    <source>
        <dbReference type="ARBA" id="ARBA00001933"/>
    </source>
</evidence>
<keyword evidence="9 15" id="KW-0663">Pyridoxal phosphate</keyword>
<keyword evidence="7" id="KW-0949">S-adenosyl-L-methionine</keyword>
<dbReference type="EMBL" id="CP035033">
    <property type="protein sequence ID" value="QAB15865.1"/>
    <property type="molecule type" value="Genomic_DNA"/>
</dbReference>
<evidence type="ECO:0000256" key="6">
    <source>
        <dbReference type="ARBA" id="ARBA00022485"/>
    </source>
</evidence>
<accession>A0A410H4K9</accession>
<feature type="binding site" evidence="14">
    <location>
        <position position="101"/>
    </location>
    <ligand>
        <name>[4Fe-4S] cluster</name>
        <dbReference type="ChEBI" id="CHEBI:49883"/>
        <note>4Fe-4S-S-AdoMet</note>
    </ligand>
</feature>
<evidence type="ECO:0000256" key="3">
    <source>
        <dbReference type="ARBA" id="ARBA00001966"/>
    </source>
</evidence>
<dbReference type="Proteomes" id="UP000285478">
    <property type="component" value="Chromosome"/>
</dbReference>
<evidence type="ECO:0000256" key="8">
    <source>
        <dbReference type="ARBA" id="ARBA00022723"/>
    </source>
</evidence>
<evidence type="ECO:0000256" key="13">
    <source>
        <dbReference type="ARBA" id="ARBA00030756"/>
    </source>
</evidence>
<organism evidence="17 18">
    <name type="scientific">Hydrogenovibrio thermophilus</name>
    <dbReference type="NCBI Taxonomy" id="265883"/>
    <lineage>
        <taxon>Bacteria</taxon>
        <taxon>Pseudomonadati</taxon>
        <taxon>Pseudomonadota</taxon>
        <taxon>Gammaproteobacteria</taxon>
        <taxon>Thiotrichales</taxon>
        <taxon>Piscirickettsiaceae</taxon>
        <taxon>Hydrogenovibrio</taxon>
    </lineage>
</organism>
<dbReference type="Gene3D" id="3.20.20.70">
    <property type="entry name" value="Aldolase class I"/>
    <property type="match status" value="1"/>
</dbReference>
<dbReference type="PIRSF" id="PIRSF004911">
    <property type="entry name" value="DUF160"/>
    <property type="match status" value="1"/>
</dbReference>
<dbReference type="InterPro" id="IPR058240">
    <property type="entry name" value="rSAM_sf"/>
</dbReference>
<dbReference type="SFLD" id="SFLDS00029">
    <property type="entry name" value="Radical_SAM"/>
    <property type="match status" value="1"/>
</dbReference>
<dbReference type="InterPro" id="IPR003739">
    <property type="entry name" value="Lys_aminomutase/Glu_NH3_mut"/>
</dbReference>
<comment type="cofactor">
    <cofactor evidence="3">
        <name>[4Fe-4S] cluster</name>
        <dbReference type="ChEBI" id="CHEBI:49883"/>
    </cofactor>
</comment>
<dbReference type="SFLD" id="SFLDF00314">
    <property type="entry name" value="L-lysine_2_3-aminomutase_(yjeK"/>
    <property type="match status" value="1"/>
</dbReference>
<evidence type="ECO:0000256" key="10">
    <source>
        <dbReference type="ARBA" id="ARBA00023004"/>
    </source>
</evidence>
<gene>
    <name evidence="17" type="primary">epmB</name>
    <name evidence="17" type="ORF">EPV75_09350</name>
</gene>
<evidence type="ECO:0000256" key="5">
    <source>
        <dbReference type="ARBA" id="ARBA00022363"/>
    </source>
</evidence>
<evidence type="ECO:0000313" key="17">
    <source>
        <dbReference type="EMBL" id="QAB15865.1"/>
    </source>
</evidence>
<dbReference type="PROSITE" id="PS51918">
    <property type="entry name" value="RADICAL_SAM"/>
    <property type="match status" value="1"/>
</dbReference>
<evidence type="ECO:0000256" key="1">
    <source>
        <dbReference type="ARBA" id="ARBA00001352"/>
    </source>
</evidence>
<dbReference type="GO" id="GO:0051539">
    <property type="term" value="F:4 iron, 4 sulfur cluster binding"/>
    <property type="evidence" value="ECO:0007669"/>
    <property type="project" value="UniProtKB-KW"/>
</dbReference>
<evidence type="ECO:0000256" key="14">
    <source>
        <dbReference type="PIRSR" id="PIRSR004911-1"/>
    </source>
</evidence>
<feature type="domain" description="Radical SAM core" evidence="16">
    <location>
        <begin position="83"/>
        <end position="294"/>
    </location>
</feature>
<keyword evidence="8 14" id="KW-0479">Metal-binding</keyword>
<evidence type="ECO:0000256" key="4">
    <source>
        <dbReference type="ARBA" id="ARBA00008703"/>
    </source>
</evidence>
<evidence type="ECO:0000256" key="12">
    <source>
        <dbReference type="ARBA" id="ARBA00023235"/>
    </source>
</evidence>
<dbReference type="SFLD" id="SFLDG01070">
    <property type="entry name" value="PLP-dependent"/>
    <property type="match status" value="1"/>
</dbReference>
<keyword evidence="12" id="KW-0413">Isomerase</keyword>
<dbReference type="PANTHER" id="PTHR30538:SF1">
    <property type="entry name" value="L-LYSINE 2,3-AMINOMUTASE"/>
    <property type="match status" value="1"/>
</dbReference>
<keyword evidence="11 14" id="KW-0411">Iron-sulfur</keyword>
<dbReference type="AlphaFoldDB" id="A0A410H4K9"/>
<dbReference type="PANTHER" id="PTHR30538">
    <property type="entry name" value="LYSINE 2,3-AMINOMUTASE-RELATED"/>
    <property type="match status" value="1"/>
</dbReference>
<evidence type="ECO:0000313" key="18">
    <source>
        <dbReference type="Proteomes" id="UP000285478"/>
    </source>
</evidence>
<dbReference type="CDD" id="cd01335">
    <property type="entry name" value="Radical_SAM"/>
    <property type="match status" value="1"/>
</dbReference>
<keyword evidence="6 14" id="KW-0004">4Fe-4S</keyword>
<evidence type="ECO:0000256" key="9">
    <source>
        <dbReference type="ARBA" id="ARBA00022898"/>
    </source>
</evidence>
<sequence length="315" mass="35217">MIQSIEQLCDLIELAPETLALDIDSPFPLKVPKHFAQQIEKGQPNDPLLRQILPDLAERQPVPGFVADPVGDLQSNPQPGLIHKYHGRALLIASPRCDIHCRYCFRRHFPYEQAKKQHWQAAIDTLKNATDIEEVILSGGDPMTLSENALIDVIGELEAIPHLTTLRIHSRTPVVAPERANRPQLLAKLSQSRLQTVLVVHCNHPNELSEQTADCLQAYRSAGVTLLNQSVLLKGVNDSADTLAALSKKLFRQGVLPYYCHLLDKVAGAGDFDIEKAQAWAIFEQLRRRLPGYLVPRFVEEIAGEPYKTLLTETD</sequence>
<reference evidence="17 18" key="1">
    <citation type="journal article" date="2018" name="Environ. Microbiol.">
        <title>Genomes of ubiquitous marine and hypersaline Hydrogenovibrio, Thiomicrorhabdus and Thiomicrospira spp. encode a diversity of mechanisms to sustain chemolithoautotrophy in heterogeneous environments.</title>
        <authorList>
            <person name="Scott K.M."/>
            <person name="Williams J."/>
            <person name="Porter C.M.B."/>
            <person name="Russel S."/>
            <person name="Harmer T.L."/>
            <person name="Paul J.H."/>
            <person name="Antonen K.M."/>
            <person name="Bridges M.K."/>
            <person name="Camper G.J."/>
            <person name="Campla C.K."/>
            <person name="Casella L.G."/>
            <person name="Chase E."/>
            <person name="Conrad J.W."/>
            <person name="Cruz M.C."/>
            <person name="Dunlap D.S."/>
            <person name="Duran L."/>
            <person name="Fahsbender E.M."/>
            <person name="Goldsmith D.B."/>
            <person name="Keeley R.F."/>
            <person name="Kondoff M.R."/>
            <person name="Kussy B.I."/>
            <person name="Lane M.K."/>
            <person name="Lawler S."/>
            <person name="Leigh B.A."/>
            <person name="Lewis C."/>
            <person name="Lostal L.M."/>
            <person name="Marking D."/>
            <person name="Mancera P.A."/>
            <person name="McClenthan E.C."/>
            <person name="McIntyre E.A."/>
            <person name="Mine J.A."/>
            <person name="Modi S."/>
            <person name="Moore B.D."/>
            <person name="Morgan W.A."/>
            <person name="Nelson K.M."/>
            <person name="Nguyen K.N."/>
            <person name="Ogburn N."/>
            <person name="Parrino D.G."/>
            <person name="Pedapudi A.D."/>
            <person name="Pelham R.P."/>
            <person name="Preece A.M."/>
            <person name="Rampersad E.A."/>
            <person name="Richardson J.C."/>
            <person name="Rodgers C.M."/>
            <person name="Schaffer B.L."/>
            <person name="Sheridan N.E."/>
            <person name="Solone M.R."/>
            <person name="Staley Z.R."/>
            <person name="Tabuchi M."/>
            <person name="Waide R.J."/>
            <person name="Wanjugi P.W."/>
            <person name="Young S."/>
            <person name="Clum A."/>
            <person name="Daum C."/>
            <person name="Huntemann M."/>
            <person name="Ivanova N."/>
            <person name="Kyrpides N."/>
            <person name="Mikhailova N."/>
            <person name="Palaniappan K."/>
            <person name="Pillay M."/>
            <person name="Reddy T.B.K."/>
            <person name="Shapiro N."/>
            <person name="Stamatis D."/>
            <person name="Varghese N."/>
            <person name="Woyke T."/>
            <person name="Boden R."/>
            <person name="Freyermuth S.K."/>
            <person name="Kerfeld C.A."/>
        </authorList>
    </citation>
    <scope>NUCLEOTIDE SEQUENCE [LARGE SCALE GENOMIC DNA]</scope>
    <source>
        <strain evidence="17 18">JR-2</strain>
    </source>
</reference>
<comment type="catalytic activity">
    <reaction evidence="1">
        <text>L-lysine = D-beta-lysine</text>
        <dbReference type="Rhea" id="RHEA:44148"/>
        <dbReference type="ChEBI" id="CHEBI:32551"/>
        <dbReference type="ChEBI" id="CHEBI:84138"/>
    </reaction>
</comment>
<dbReference type="Pfam" id="PF04055">
    <property type="entry name" value="Radical_SAM"/>
    <property type="match status" value="1"/>
</dbReference>
<dbReference type="NCBIfam" id="TIGR03821">
    <property type="entry name" value="EFP_modif_epmB"/>
    <property type="match status" value="1"/>
</dbReference>
<dbReference type="InterPro" id="IPR007197">
    <property type="entry name" value="rSAM"/>
</dbReference>
<keyword evidence="18" id="KW-1185">Reference proteome</keyword>
<feature type="binding site" evidence="14">
    <location>
        <position position="97"/>
    </location>
    <ligand>
        <name>[4Fe-4S] cluster</name>
        <dbReference type="ChEBI" id="CHEBI:49883"/>
        <note>4Fe-4S-S-AdoMet</note>
    </ligand>
</feature>
<dbReference type="NCBIfam" id="TIGR00238">
    <property type="entry name" value="KamA family radical SAM protein"/>
    <property type="match status" value="1"/>
</dbReference>
<dbReference type="SUPFAM" id="SSF102114">
    <property type="entry name" value="Radical SAM enzymes"/>
    <property type="match status" value="1"/>
</dbReference>
<evidence type="ECO:0000256" key="15">
    <source>
        <dbReference type="PIRSR" id="PIRSR603739-50"/>
    </source>
</evidence>
<name>A0A410H4K9_9GAMM</name>
<evidence type="ECO:0000256" key="7">
    <source>
        <dbReference type="ARBA" id="ARBA00022691"/>
    </source>
</evidence>
<dbReference type="InterPro" id="IPR013785">
    <property type="entry name" value="Aldolase_TIM"/>
</dbReference>
<dbReference type="GO" id="GO:0046872">
    <property type="term" value="F:metal ion binding"/>
    <property type="evidence" value="ECO:0007669"/>
    <property type="project" value="UniProtKB-KW"/>
</dbReference>
<keyword evidence="10" id="KW-0408">Iron</keyword>
<dbReference type="GO" id="GO:0016853">
    <property type="term" value="F:isomerase activity"/>
    <property type="evidence" value="ECO:0007669"/>
    <property type="project" value="UniProtKB-KW"/>
</dbReference>
<dbReference type="InterPro" id="IPR022462">
    <property type="entry name" value="EpmB"/>
</dbReference>
<proteinExistence type="inferred from homology"/>
<feature type="modified residue" description="N6-(pyridoxal phosphate)lysine" evidence="15">
    <location>
        <position position="308"/>
    </location>
</feature>
<dbReference type="KEGG" id="htr:EPV75_09350"/>
<protein>
    <recommendedName>
        <fullName evidence="5">L-lysine 2,3-aminomutase</fullName>
    </recommendedName>
    <alternativeName>
        <fullName evidence="13">EF-P post-translational modification enzyme B</fullName>
    </alternativeName>
</protein>